<dbReference type="AlphaFoldDB" id="X1K6Y1"/>
<evidence type="ECO:0000313" key="1">
    <source>
        <dbReference type="EMBL" id="GAI02792.1"/>
    </source>
</evidence>
<organism evidence="1">
    <name type="scientific">marine sediment metagenome</name>
    <dbReference type="NCBI Taxonomy" id="412755"/>
    <lineage>
        <taxon>unclassified sequences</taxon>
        <taxon>metagenomes</taxon>
        <taxon>ecological metagenomes</taxon>
    </lineage>
</organism>
<dbReference type="EMBL" id="BARV01012268">
    <property type="protein sequence ID" value="GAI02792.1"/>
    <property type="molecule type" value="Genomic_DNA"/>
</dbReference>
<protein>
    <submittedName>
        <fullName evidence="1">Uncharacterized protein</fullName>
    </submittedName>
</protein>
<gene>
    <name evidence="1" type="ORF">S06H3_22810</name>
</gene>
<sequence>MKKIIVIMVVIAVLIASVLAYGYTQEMFNIIKSMPFELGMSVRRVKNKFEKYQLSSITERQDSAGEITLLTYKNKLDVRTKETLTFYFQNDVLYGFDYRNWQVK</sequence>
<reference evidence="1" key="1">
    <citation type="journal article" date="2014" name="Front. Microbiol.">
        <title>High frequency of phylogenetically diverse reductive dehalogenase-homologous genes in deep subseafloor sedimentary metagenomes.</title>
        <authorList>
            <person name="Kawai M."/>
            <person name="Futagami T."/>
            <person name="Toyoda A."/>
            <person name="Takaki Y."/>
            <person name="Nishi S."/>
            <person name="Hori S."/>
            <person name="Arai W."/>
            <person name="Tsubouchi T."/>
            <person name="Morono Y."/>
            <person name="Uchiyama I."/>
            <person name="Ito T."/>
            <person name="Fujiyama A."/>
            <person name="Inagaki F."/>
            <person name="Takami H."/>
        </authorList>
    </citation>
    <scope>NUCLEOTIDE SEQUENCE</scope>
    <source>
        <strain evidence="1">Expedition CK06-06</strain>
    </source>
</reference>
<proteinExistence type="predicted"/>
<comment type="caution">
    <text evidence="1">The sequence shown here is derived from an EMBL/GenBank/DDBJ whole genome shotgun (WGS) entry which is preliminary data.</text>
</comment>
<accession>X1K6Y1</accession>
<name>X1K6Y1_9ZZZZ</name>